<organism evidence="1 2">
    <name type="scientific">Hyunsoonleella flava</name>
    <dbReference type="NCBI Taxonomy" id="2527939"/>
    <lineage>
        <taxon>Bacteria</taxon>
        <taxon>Pseudomonadati</taxon>
        <taxon>Bacteroidota</taxon>
        <taxon>Flavobacteriia</taxon>
        <taxon>Flavobacteriales</taxon>
        <taxon>Flavobacteriaceae</taxon>
    </lineage>
</organism>
<dbReference type="PROSITE" id="PS51257">
    <property type="entry name" value="PROKAR_LIPOPROTEIN"/>
    <property type="match status" value="1"/>
</dbReference>
<dbReference type="Proteomes" id="UP000291142">
    <property type="component" value="Unassembled WGS sequence"/>
</dbReference>
<comment type="caution">
    <text evidence="1">The sequence shown here is derived from an EMBL/GenBank/DDBJ whole genome shotgun (WGS) entry which is preliminary data.</text>
</comment>
<dbReference type="AlphaFoldDB" id="A0A4Q9FAF9"/>
<protein>
    <submittedName>
        <fullName evidence="1">Uncharacterized protein</fullName>
    </submittedName>
</protein>
<proteinExistence type="predicted"/>
<sequence>MKKITTVIFAMLLVACQRSEAPREEDTPDIEEVIAFYSEILNEYTLANQIFQDAVNNSGDAILNAEIALTNKVRNGKTDPILTIEPFDLETFPKTITINYGSGTLCRDGITRSGVISIVSTGWYNQPGSVHTSTFINFYDEIFKVEGTQIIENFGENADGNLEFGVKVENGVISTQDGISIAFDEDGIRTWIAGADTPMDIWDDEYLLDSFQYGVGSNGVAYLLVFDQPLHFDLLPRDIKSGIIDLEIGDLSDIEINYNNKTYTILGVTKSFN</sequence>
<dbReference type="EMBL" id="SIRT01000016">
    <property type="protein sequence ID" value="TBM99778.1"/>
    <property type="molecule type" value="Genomic_DNA"/>
</dbReference>
<name>A0A4Q9FAF9_9FLAO</name>
<evidence type="ECO:0000313" key="1">
    <source>
        <dbReference type="EMBL" id="TBM99778.1"/>
    </source>
</evidence>
<gene>
    <name evidence="1" type="ORF">EYD45_15285</name>
</gene>
<accession>A0A4Q9FAF9</accession>
<dbReference type="RefSeq" id="WP_130965451.1">
    <property type="nucleotide sequence ID" value="NZ_SIRT01000016.1"/>
</dbReference>
<dbReference type="OrthoDB" id="1114031at2"/>
<reference evidence="1 2" key="1">
    <citation type="submission" date="2019-02" db="EMBL/GenBank/DDBJ databases">
        <title>Hyunsoonleella sp., isolated from marine sediment.</title>
        <authorList>
            <person name="Liu B.-T."/>
        </authorList>
    </citation>
    <scope>NUCLEOTIDE SEQUENCE [LARGE SCALE GENOMIC DNA]</scope>
    <source>
        <strain evidence="1 2">T58</strain>
    </source>
</reference>
<evidence type="ECO:0000313" key="2">
    <source>
        <dbReference type="Proteomes" id="UP000291142"/>
    </source>
</evidence>
<keyword evidence="2" id="KW-1185">Reference proteome</keyword>